<dbReference type="Proteomes" id="UP001234343">
    <property type="component" value="Unassembled WGS sequence"/>
</dbReference>
<name>A0ABT7SXV3_9ALTE</name>
<reference evidence="5 6" key="1">
    <citation type="submission" date="2023-06" db="EMBL/GenBank/DDBJ databases">
        <title>Alteromonas sp. ASW11-36 isolated from intertidal sand.</title>
        <authorList>
            <person name="Li Y."/>
        </authorList>
    </citation>
    <scope>NUCLEOTIDE SEQUENCE [LARGE SCALE GENOMIC DNA]</scope>
    <source>
        <strain evidence="5 6">ASW11-36</strain>
    </source>
</reference>
<keyword evidence="6" id="KW-1185">Reference proteome</keyword>
<proteinExistence type="predicted"/>
<organism evidence="5 6">
    <name type="scientific">Alteromonas arenosi</name>
    <dbReference type="NCBI Taxonomy" id="3055817"/>
    <lineage>
        <taxon>Bacteria</taxon>
        <taxon>Pseudomonadati</taxon>
        <taxon>Pseudomonadota</taxon>
        <taxon>Gammaproteobacteria</taxon>
        <taxon>Alteromonadales</taxon>
        <taxon>Alteromonadaceae</taxon>
        <taxon>Alteromonas/Salinimonas group</taxon>
        <taxon>Alteromonas</taxon>
    </lineage>
</organism>
<evidence type="ECO:0000259" key="4">
    <source>
        <dbReference type="Pfam" id="PF16113"/>
    </source>
</evidence>
<accession>A0ABT7SXV3</accession>
<dbReference type="NCBIfam" id="NF004127">
    <property type="entry name" value="PRK05617.1"/>
    <property type="match status" value="1"/>
</dbReference>
<dbReference type="Gene3D" id="3.90.226.10">
    <property type="entry name" value="2-enoyl-CoA Hydratase, Chain A, domain 1"/>
    <property type="match status" value="1"/>
</dbReference>
<dbReference type="CDD" id="cd06558">
    <property type="entry name" value="crotonase-like"/>
    <property type="match status" value="1"/>
</dbReference>
<dbReference type="InterPro" id="IPR032259">
    <property type="entry name" value="HIBYL-CoA-H"/>
</dbReference>
<evidence type="ECO:0000313" key="6">
    <source>
        <dbReference type="Proteomes" id="UP001234343"/>
    </source>
</evidence>
<comment type="catalytic activity">
    <reaction evidence="1">
        <text>3-hydroxy-2-methylpropanoyl-CoA + H2O = 3-hydroxy-2-methylpropanoate + CoA + H(+)</text>
        <dbReference type="Rhea" id="RHEA:20888"/>
        <dbReference type="ChEBI" id="CHEBI:11805"/>
        <dbReference type="ChEBI" id="CHEBI:15377"/>
        <dbReference type="ChEBI" id="CHEBI:15378"/>
        <dbReference type="ChEBI" id="CHEBI:57287"/>
        <dbReference type="ChEBI" id="CHEBI:57340"/>
        <dbReference type="EC" id="3.1.2.4"/>
    </reaction>
</comment>
<gene>
    <name evidence="5" type="ORF">QTP81_10485</name>
</gene>
<evidence type="ECO:0000256" key="3">
    <source>
        <dbReference type="ARBA" id="ARBA00022801"/>
    </source>
</evidence>
<feature type="domain" description="Enoyl-CoA hydratase/isomerase" evidence="4">
    <location>
        <begin position="19"/>
        <end position="365"/>
    </location>
</feature>
<sequence length="383" mass="42390">MTEQSVICTTIATEADTFIGHIRLNKPAALNAIDLSMVRRIDAQLLEWEGNEDIVCIVLDGIGDKAFCAGGDVVSMYNAMRQEPGKTPQFLQDFFNLEYQLDYRIHTYDKPIIVVGNGIVMGGGLGLFNGASHRVVTATSRIAMPEITIGLYPDVGGSWFLQKMRDNLGLFLGLTGASMNAVDALYVELADYYLGVYTSEDLIDALKRQPWPSERSTINAVREMHQVVNIVLKTFDGLSKDRPSAQIEPAVNIIAQACNATDVETVANNILALDSTDNKWLARAQKGLANGSPITAHIVFEQMRRAQSLSLADCFRMELDLSCRCGEFGEFAEGVRALLIDKDMQPQWRFNSISAVPQETIEWFFTSPWTTEEHPLALLGQSL</sequence>
<comment type="caution">
    <text evidence="5">The sequence shown here is derived from an EMBL/GenBank/DDBJ whole genome shotgun (WGS) entry which is preliminary data.</text>
</comment>
<dbReference type="PANTHER" id="PTHR43176">
    <property type="entry name" value="3-HYDROXYISOBUTYRYL-COA HYDROLASE-RELATED"/>
    <property type="match status" value="1"/>
</dbReference>
<evidence type="ECO:0000256" key="2">
    <source>
        <dbReference type="ARBA" id="ARBA00011915"/>
    </source>
</evidence>
<dbReference type="InterPro" id="IPR029045">
    <property type="entry name" value="ClpP/crotonase-like_dom_sf"/>
</dbReference>
<dbReference type="EMBL" id="JAUCBP010000007">
    <property type="protein sequence ID" value="MDM7861025.1"/>
    <property type="molecule type" value="Genomic_DNA"/>
</dbReference>
<evidence type="ECO:0000256" key="1">
    <source>
        <dbReference type="ARBA" id="ARBA00001709"/>
    </source>
</evidence>
<dbReference type="PANTHER" id="PTHR43176:SF3">
    <property type="entry name" value="3-HYDROXYISOBUTYRYL-COA HYDROLASE, MITOCHONDRIAL"/>
    <property type="match status" value="1"/>
</dbReference>
<evidence type="ECO:0000313" key="5">
    <source>
        <dbReference type="EMBL" id="MDM7861025.1"/>
    </source>
</evidence>
<dbReference type="GO" id="GO:0016787">
    <property type="term" value="F:hydrolase activity"/>
    <property type="evidence" value="ECO:0007669"/>
    <property type="project" value="UniProtKB-KW"/>
</dbReference>
<dbReference type="EC" id="3.1.2.4" evidence="2"/>
<protein>
    <recommendedName>
        <fullName evidence="2">3-hydroxyisobutyryl-CoA hydrolase</fullName>
        <ecNumber evidence="2">3.1.2.4</ecNumber>
    </recommendedName>
</protein>
<dbReference type="SUPFAM" id="SSF52096">
    <property type="entry name" value="ClpP/crotonase"/>
    <property type="match status" value="1"/>
</dbReference>
<dbReference type="RefSeq" id="WP_289365335.1">
    <property type="nucleotide sequence ID" value="NZ_JAUCBP010000007.1"/>
</dbReference>
<dbReference type="Pfam" id="PF16113">
    <property type="entry name" value="ECH_2"/>
    <property type="match status" value="1"/>
</dbReference>
<keyword evidence="3 5" id="KW-0378">Hydrolase</keyword>
<dbReference type="InterPro" id="IPR045004">
    <property type="entry name" value="ECH_dom"/>
</dbReference>